<organism evidence="1 2">
    <name type="scientific">Raphanus sativus</name>
    <name type="common">Radish</name>
    <name type="synonym">Raphanus raphanistrum var. sativus</name>
    <dbReference type="NCBI Taxonomy" id="3726"/>
    <lineage>
        <taxon>Eukaryota</taxon>
        <taxon>Viridiplantae</taxon>
        <taxon>Streptophyta</taxon>
        <taxon>Embryophyta</taxon>
        <taxon>Tracheophyta</taxon>
        <taxon>Spermatophyta</taxon>
        <taxon>Magnoliopsida</taxon>
        <taxon>eudicotyledons</taxon>
        <taxon>Gunneridae</taxon>
        <taxon>Pentapetalae</taxon>
        <taxon>rosids</taxon>
        <taxon>malvids</taxon>
        <taxon>Brassicales</taxon>
        <taxon>Brassicaceae</taxon>
        <taxon>Brassiceae</taxon>
        <taxon>Raphanus</taxon>
    </lineage>
</organism>
<proteinExistence type="predicted"/>
<accession>A0A6J0JIP0</accession>
<dbReference type="AlphaFoldDB" id="A0A6J0JIP0"/>
<name>A0A6J0JIP0_RAPSA</name>
<dbReference type="OrthoDB" id="1110713at2759"/>
<dbReference type="InterPro" id="IPR043502">
    <property type="entry name" value="DNA/RNA_pol_sf"/>
</dbReference>
<evidence type="ECO:0000313" key="1">
    <source>
        <dbReference type="Proteomes" id="UP000504610"/>
    </source>
</evidence>
<dbReference type="RefSeq" id="XP_018435505.1">
    <property type="nucleotide sequence ID" value="XM_018580003.1"/>
</dbReference>
<dbReference type="KEGG" id="rsz:108807756"/>
<dbReference type="SUPFAM" id="SSF56672">
    <property type="entry name" value="DNA/RNA polymerases"/>
    <property type="match status" value="1"/>
</dbReference>
<gene>
    <name evidence="2" type="primary">LOC108807756</name>
</gene>
<reference evidence="2" key="1">
    <citation type="submission" date="2025-08" db="UniProtKB">
        <authorList>
            <consortium name="RefSeq"/>
        </authorList>
    </citation>
    <scope>IDENTIFICATION</scope>
    <source>
        <tissue evidence="2">Leaf</tissue>
    </source>
</reference>
<dbReference type="GeneID" id="108807756"/>
<dbReference type="PANTHER" id="PTHR11439">
    <property type="entry name" value="GAG-POL-RELATED RETROTRANSPOSON"/>
    <property type="match status" value="1"/>
</dbReference>
<sequence length="175" mass="19475">MEGLGNLKYFLGLKIARNASGFYISQRKYAFDIITEAGLLGTKPSPVPAELNHKLTKATGPLSSTHQYRRLVGRLIYLSNTRPDLGYAVHVLAQFMQKPLLPRRVAAIRVVKYLKGCPGQGIFLKANDYLQISVYCVSDWSSCPTSRRSLSDYIIFVFTGCVENKKARCSVPILG</sequence>
<dbReference type="Proteomes" id="UP000504610">
    <property type="component" value="Unplaced"/>
</dbReference>
<evidence type="ECO:0000313" key="2">
    <source>
        <dbReference type="RefSeq" id="XP_018435505.1"/>
    </source>
</evidence>
<protein>
    <submittedName>
        <fullName evidence="2">Uncharacterized mitochondrial protein AtMg00810-like</fullName>
    </submittedName>
</protein>
<dbReference type="PANTHER" id="PTHR11439:SF470">
    <property type="entry name" value="CYSTEINE-RICH RLK (RECEPTOR-LIKE PROTEIN KINASE) 8"/>
    <property type="match status" value="1"/>
</dbReference>
<keyword evidence="1" id="KW-1185">Reference proteome</keyword>